<evidence type="ECO:0000313" key="2">
    <source>
        <dbReference type="EMBL" id="KAF8901482.1"/>
    </source>
</evidence>
<dbReference type="AlphaFoldDB" id="A0A9P5NLP0"/>
<keyword evidence="3" id="KW-1185">Reference proteome</keyword>
<sequence>MARPRTKKRSAPQAFACPYPRCNMKSTTQGGVKMHIEKKHAVPEDLRPKTPPQQGDPRMSTPAPHSAPQTPAPHPPASSPANPSTPHSNQRSTTPLGSPRRPYPGVRVNSAGVNIQKHRWIDGTPCNADGFEIEENARPATPPPQDPTDFFLLKVELTSSFRSGFTPPPAANHTEIYEKIDSVEVGDTLWSSFTVHYNGPKTTAADGKPPVWMEQGYEVWFRDPLEQLESMIGNPEFNGEIDYGPKIVTKDGKRRYKNVMSGKWAWEQANILAQDKGCHGAMFAPVILGSDKTTVSIATGQTDFYPLYTSLRNVHNSVRRAHRNAVAVVGFLAIPKAAREYSNDAQFRKFRQQLFHTSLEYILRSLRPHMIKPKLTLSDYPEQALLACVIQGWCPKCTSLPDKLDDPGGGRRSHEHADTLLDGCTLKELWDDYGIVRDLLPFTKLFPRADIHELLTPDLLHQVIKGNPKAAEEVLADIDHRIACAPAFPGLRHFYEGRGFKQWTGNDSKGLMKVYLPAIAGHLPEQMVRAIANLIEFCYLVRHDIIDEDTLKDIDTALADFYENREAFRCMRPEGFSLLRQHSLTHYRRSIELFGAPNGLCSSITENKHIKAVKMPYRCSNRNKPLGQMLITNQHMDKLAAARVDFTARRMLRGSGLPLHLLGDKPVAPVVLVAPQPSPLPDDDERMDFGTVEEPLSQSEVKLAKTAVRKVPIDIYQFARHVHQGRLPELTRRYLYDILNPNAAIPGSQAPLDRLPFVDGPLRLYNSARAVYYAPSDLSGVGGMHHERIRAVRTWYGGPARYDCIFVGNMDSDEPGFRGLNVARVRVFFSVQHECKVYPCALVHWFSHVGNAPDPVTGLWKWMPFFGQPI</sequence>
<feature type="compositionally biased region" description="Low complexity" evidence="1">
    <location>
        <begin position="60"/>
        <end position="69"/>
    </location>
</feature>
<dbReference type="EMBL" id="JADNYJ010000041">
    <property type="protein sequence ID" value="KAF8901482.1"/>
    <property type="molecule type" value="Genomic_DNA"/>
</dbReference>
<organism evidence="2 3">
    <name type="scientific">Gymnopilus junonius</name>
    <name type="common">Spectacular rustgill mushroom</name>
    <name type="synonym">Gymnopilus spectabilis subsp. junonius</name>
    <dbReference type="NCBI Taxonomy" id="109634"/>
    <lineage>
        <taxon>Eukaryota</taxon>
        <taxon>Fungi</taxon>
        <taxon>Dikarya</taxon>
        <taxon>Basidiomycota</taxon>
        <taxon>Agaricomycotina</taxon>
        <taxon>Agaricomycetes</taxon>
        <taxon>Agaricomycetidae</taxon>
        <taxon>Agaricales</taxon>
        <taxon>Agaricineae</taxon>
        <taxon>Hymenogastraceae</taxon>
        <taxon>Gymnopilus</taxon>
    </lineage>
</organism>
<evidence type="ECO:0000313" key="3">
    <source>
        <dbReference type="Proteomes" id="UP000724874"/>
    </source>
</evidence>
<feature type="region of interest" description="Disordered" evidence="1">
    <location>
        <begin position="1"/>
        <end position="108"/>
    </location>
</feature>
<evidence type="ECO:0000256" key="1">
    <source>
        <dbReference type="SAM" id="MobiDB-lite"/>
    </source>
</evidence>
<protein>
    <submittedName>
        <fullName evidence="2">Uncharacterized protein</fullName>
    </submittedName>
</protein>
<dbReference type="OrthoDB" id="3199698at2759"/>
<dbReference type="Proteomes" id="UP000724874">
    <property type="component" value="Unassembled WGS sequence"/>
</dbReference>
<accession>A0A9P5NLP0</accession>
<dbReference type="Pfam" id="PF18759">
    <property type="entry name" value="Plavaka"/>
    <property type="match status" value="1"/>
</dbReference>
<feature type="compositionally biased region" description="Basic residues" evidence="1">
    <location>
        <begin position="1"/>
        <end position="10"/>
    </location>
</feature>
<dbReference type="InterPro" id="IPR041078">
    <property type="entry name" value="Plavaka"/>
</dbReference>
<feature type="compositionally biased region" description="Basic and acidic residues" evidence="1">
    <location>
        <begin position="39"/>
        <end position="48"/>
    </location>
</feature>
<proteinExistence type="predicted"/>
<comment type="caution">
    <text evidence="2">The sequence shown here is derived from an EMBL/GenBank/DDBJ whole genome shotgun (WGS) entry which is preliminary data.</text>
</comment>
<gene>
    <name evidence="2" type="ORF">CPB84DRAFT_1846772</name>
</gene>
<feature type="compositionally biased region" description="Low complexity" evidence="1">
    <location>
        <begin position="79"/>
        <end position="88"/>
    </location>
</feature>
<reference evidence="2" key="1">
    <citation type="submission" date="2020-11" db="EMBL/GenBank/DDBJ databases">
        <authorList>
            <consortium name="DOE Joint Genome Institute"/>
            <person name="Ahrendt S."/>
            <person name="Riley R."/>
            <person name="Andreopoulos W."/>
            <person name="LaButti K."/>
            <person name="Pangilinan J."/>
            <person name="Ruiz-duenas F.J."/>
            <person name="Barrasa J.M."/>
            <person name="Sanchez-Garcia M."/>
            <person name="Camarero S."/>
            <person name="Miyauchi S."/>
            <person name="Serrano A."/>
            <person name="Linde D."/>
            <person name="Babiker R."/>
            <person name="Drula E."/>
            <person name="Ayuso-Fernandez I."/>
            <person name="Pacheco R."/>
            <person name="Padilla G."/>
            <person name="Ferreira P."/>
            <person name="Barriuso J."/>
            <person name="Kellner H."/>
            <person name="Castanera R."/>
            <person name="Alfaro M."/>
            <person name="Ramirez L."/>
            <person name="Pisabarro A.G."/>
            <person name="Kuo A."/>
            <person name="Tritt A."/>
            <person name="Lipzen A."/>
            <person name="He G."/>
            <person name="Yan M."/>
            <person name="Ng V."/>
            <person name="Cullen D."/>
            <person name="Martin F."/>
            <person name="Rosso M.-N."/>
            <person name="Henrissat B."/>
            <person name="Hibbett D."/>
            <person name="Martinez A.T."/>
            <person name="Grigoriev I.V."/>
        </authorList>
    </citation>
    <scope>NUCLEOTIDE SEQUENCE</scope>
    <source>
        <strain evidence="2">AH 44721</strain>
    </source>
</reference>
<name>A0A9P5NLP0_GYMJU</name>